<dbReference type="Pfam" id="PF17667">
    <property type="entry name" value="Pkinase_fungal"/>
    <property type="match status" value="1"/>
</dbReference>
<evidence type="ECO:0000259" key="1">
    <source>
        <dbReference type="Pfam" id="PF17667"/>
    </source>
</evidence>
<name>A0A4Y7QBH3_9AGAM</name>
<keyword evidence="3" id="KW-1185">Reference proteome</keyword>
<accession>A0A4Y7QBH3</accession>
<evidence type="ECO:0000313" key="2">
    <source>
        <dbReference type="EMBL" id="TDL24795.1"/>
    </source>
</evidence>
<proteinExistence type="predicted"/>
<dbReference type="VEuPathDB" id="FungiDB:BD410DRAFT_837717"/>
<dbReference type="Proteomes" id="UP000294933">
    <property type="component" value="Unassembled WGS sequence"/>
</dbReference>
<dbReference type="AlphaFoldDB" id="A0A4Y7QBH3"/>
<dbReference type="OrthoDB" id="3271139at2759"/>
<evidence type="ECO:0000313" key="3">
    <source>
        <dbReference type="Proteomes" id="UP000294933"/>
    </source>
</evidence>
<sequence length="188" mass="21028">MDIEFSHTDCSLSPVTGPDEAMTPLMTGRHTHFDAVKRRVAMMGTAQFMAYEVLDAINGNIPLVYDCHHDIESFIWVLCYTVGRCWVSAPGIMDSDRHERLCEFFHDNFGCDTLYSIMQVRTGLSGPLDIARRFPEIVSPPLVLLFGHLRALVYAAHAPPHSLNPAVALTYDVVLDLFITTIKELMGS</sequence>
<protein>
    <recommendedName>
        <fullName evidence="1">Fungal-type protein kinase domain-containing protein</fullName>
    </recommendedName>
</protein>
<dbReference type="STRING" id="50990.A0A4Y7QBH3"/>
<feature type="domain" description="Fungal-type protein kinase" evidence="1">
    <location>
        <begin position="39"/>
        <end position="81"/>
    </location>
</feature>
<gene>
    <name evidence="2" type="ORF">BD410DRAFT_837717</name>
</gene>
<reference evidence="2 3" key="1">
    <citation type="submission" date="2018-06" db="EMBL/GenBank/DDBJ databases">
        <title>A transcriptomic atlas of mushroom development highlights an independent origin of complex multicellularity.</title>
        <authorList>
            <consortium name="DOE Joint Genome Institute"/>
            <person name="Krizsan K."/>
            <person name="Almasi E."/>
            <person name="Merenyi Z."/>
            <person name="Sahu N."/>
            <person name="Viragh M."/>
            <person name="Koszo T."/>
            <person name="Mondo S."/>
            <person name="Kiss B."/>
            <person name="Balint B."/>
            <person name="Kues U."/>
            <person name="Barry K."/>
            <person name="Hegedus J.C."/>
            <person name="Henrissat B."/>
            <person name="Johnson J."/>
            <person name="Lipzen A."/>
            <person name="Ohm R."/>
            <person name="Nagy I."/>
            <person name="Pangilinan J."/>
            <person name="Yan J."/>
            <person name="Xiong Y."/>
            <person name="Grigoriev I.V."/>
            <person name="Hibbett D.S."/>
            <person name="Nagy L.G."/>
        </authorList>
    </citation>
    <scope>NUCLEOTIDE SEQUENCE [LARGE SCALE GENOMIC DNA]</scope>
    <source>
        <strain evidence="2 3">SZMC22713</strain>
    </source>
</reference>
<dbReference type="InterPro" id="IPR040976">
    <property type="entry name" value="Pkinase_fungal"/>
</dbReference>
<organism evidence="2 3">
    <name type="scientific">Rickenella mellea</name>
    <dbReference type="NCBI Taxonomy" id="50990"/>
    <lineage>
        <taxon>Eukaryota</taxon>
        <taxon>Fungi</taxon>
        <taxon>Dikarya</taxon>
        <taxon>Basidiomycota</taxon>
        <taxon>Agaricomycotina</taxon>
        <taxon>Agaricomycetes</taxon>
        <taxon>Hymenochaetales</taxon>
        <taxon>Rickenellaceae</taxon>
        <taxon>Rickenella</taxon>
    </lineage>
</organism>
<dbReference type="EMBL" id="ML170165">
    <property type="protein sequence ID" value="TDL24795.1"/>
    <property type="molecule type" value="Genomic_DNA"/>
</dbReference>